<feature type="compositionally biased region" description="Basic and acidic residues" evidence="8">
    <location>
        <begin position="163"/>
        <end position="176"/>
    </location>
</feature>
<evidence type="ECO:0000256" key="3">
    <source>
        <dbReference type="ARBA" id="ARBA00023015"/>
    </source>
</evidence>
<evidence type="ECO:0000256" key="2">
    <source>
        <dbReference type="ARBA" id="ARBA00006403"/>
    </source>
</evidence>
<dbReference type="GO" id="GO:0043565">
    <property type="term" value="F:sequence-specific DNA binding"/>
    <property type="evidence" value="ECO:0007669"/>
    <property type="project" value="InterPro"/>
</dbReference>
<proteinExistence type="inferred from homology"/>
<accession>A0A507EAL5</accession>
<dbReference type="InterPro" id="IPR000232">
    <property type="entry name" value="HSF_DNA-bd"/>
</dbReference>
<feature type="region of interest" description="Disordered" evidence="8">
    <location>
        <begin position="314"/>
        <end position="376"/>
    </location>
</feature>
<keyword evidence="4" id="KW-0238">DNA-binding</keyword>
<comment type="subcellular location">
    <subcellularLocation>
        <location evidence="1">Nucleus</location>
    </subcellularLocation>
</comment>
<comment type="similarity">
    <text evidence="2 7">Belongs to the HSF family.</text>
</comment>
<keyword evidence="3" id="KW-0805">Transcription regulation</keyword>
<feature type="region of interest" description="Disordered" evidence="8">
    <location>
        <begin position="159"/>
        <end position="232"/>
    </location>
</feature>
<dbReference type="PRINTS" id="PR00056">
    <property type="entry name" value="HSFDOMAIN"/>
</dbReference>
<dbReference type="GO" id="GO:0003700">
    <property type="term" value="F:DNA-binding transcription factor activity"/>
    <property type="evidence" value="ECO:0007669"/>
    <property type="project" value="InterPro"/>
</dbReference>
<dbReference type="FunFam" id="1.10.10.10:FF:000027">
    <property type="entry name" value="Heat shock transcription factor 1"/>
    <property type="match status" value="1"/>
</dbReference>
<name>A0A507EAL5_9FUNG</name>
<evidence type="ECO:0000256" key="6">
    <source>
        <dbReference type="ARBA" id="ARBA00023242"/>
    </source>
</evidence>
<dbReference type="AlphaFoldDB" id="A0A507EAL5"/>
<organism evidence="10 11">
    <name type="scientific">Powellomyces hirtus</name>
    <dbReference type="NCBI Taxonomy" id="109895"/>
    <lineage>
        <taxon>Eukaryota</taxon>
        <taxon>Fungi</taxon>
        <taxon>Fungi incertae sedis</taxon>
        <taxon>Chytridiomycota</taxon>
        <taxon>Chytridiomycota incertae sedis</taxon>
        <taxon>Chytridiomycetes</taxon>
        <taxon>Spizellomycetales</taxon>
        <taxon>Powellomycetaceae</taxon>
        <taxon>Powellomyces</taxon>
    </lineage>
</organism>
<feature type="compositionally biased region" description="Low complexity" evidence="8">
    <location>
        <begin position="324"/>
        <end position="353"/>
    </location>
</feature>
<dbReference type="Proteomes" id="UP000318582">
    <property type="component" value="Unassembled WGS sequence"/>
</dbReference>
<dbReference type="PANTHER" id="PTHR10015">
    <property type="entry name" value="HEAT SHOCK TRANSCRIPTION FACTOR"/>
    <property type="match status" value="1"/>
</dbReference>
<evidence type="ECO:0000256" key="7">
    <source>
        <dbReference type="RuleBase" id="RU004020"/>
    </source>
</evidence>
<evidence type="ECO:0000256" key="4">
    <source>
        <dbReference type="ARBA" id="ARBA00023125"/>
    </source>
</evidence>
<feature type="compositionally biased region" description="Low complexity" evidence="8">
    <location>
        <begin position="18"/>
        <end position="33"/>
    </location>
</feature>
<comment type="caution">
    <text evidence="10">The sequence shown here is derived from an EMBL/GenBank/DDBJ whole genome shotgun (WGS) entry which is preliminary data.</text>
</comment>
<sequence>MLYANEYSSDEEKASSRDPSASLPPAAEPADSDNGTRVAGMVERRRKERTPSTDMDNVCSFVQKLYNLVDNPDHSRFVQWNEMGDVFIVFHCEEFAQTVLPRYFKHSKFPSFVRQLNIYGFYRVSDARKTPLVRSKEACVFSHKYFKRNRKDLLPLIRRKVGPKKDAHNNRDERTVARRRHKAIKSAQAKANAKALKDRSVTDSPAAMEEDEEDPAASSSEDLETEHEQTQPSLQFRHMQQRVHHPHPHPHARYLQYAAGHHAFDSYADEAGWAGMQRAVAMNDYTTLYYGMESPHVPQPLPRRASFPIRRNSETLTHGGVMAPTTTTTTTSSPPTSTKPTSNTTTTTTTTPPTTAPQPRRPPPILTSFDPPKLTHLNLPPLTKSSDVPLARTHQGYLANSNPYDLIISEYDTSTNHTLPTPTSAGPRLTHAHAHRRSPLDDSDATTTTITAPMYSPDLLHSPYTTLSPYLGAWCDAASAVGRRQRYPAGPFSAPCCQCSELQTPFAFPPTRAFRDADPAAAVLLAGHSQHHQHHHHSVAAAAAGTSPAGAAWHGEDAY</sequence>
<evidence type="ECO:0000259" key="9">
    <source>
        <dbReference type="SMART" id="SM00415"/>
    </source>
</evidence>
<evidence type="ECO:0000256" key="8">
    <source>
        <dbReference type="SAM" id="MobiDB-lite"/>
    </source>
</evidence>
<dbReference type="EMBL" id="QEAQ01000018">
    <property type="protein sequence ID" value="TPX60100.1"/>
    <property type="molecule type" value="Genomic_DNA"/>
</dbReference>
<evidence type="ECO:0000313" key="11">
    <source>
        <dbReference type="Proteomes" id="UP000318582"/>
    </source>
</evidence>
<feature type="compositionally biased region" description="Basic and acidic residues" evidence="8">
    <location>
        <begin position="42"/>
        <end position="51"/>
    </location>
</feature>
<evidence type="ECO:0000313" key="10">
    <source>
        <dbReference type="EMBL" id="TPX60100.1"/>
    </source>
</evidence>
<keyword evidence="6" id="KW-0539">Nucleus</keyword>
<dbReference type="SUPFAM" id="SSF46785">
    <property type="entry name" value="Winged helix' DNA-binding domain"/>
    <property type="match status" value="1"/>
</dbReference>
<feature type="region of interest" description="Disordered" evidence="8">
    <location>
        <begin position="1"/>
        <end position="53"/>
    </location>
</feature>
<feature type="compositionally biased region" description="Acidic residues" evidence="8">
    <location>
        <begin position="208"/>
        <end position="225"/>
    </location>
</feature>
<dbReference type="InterPro" id="IPR036390">
    <property type="entry name" value="WH_DNA-bd_sf"/>
</dbReference>
<dbReference type="GO" id="GO:0005634">
    <property type="term" value="C:nucleus"/>
    <property type="evidence" value="ECO:0007669"/>
    <property type="project" value="UniProtKB-SubCell"/>
</dbReference>
<dbReference type="InterPro" id="IPR036388">
    <property type="entry name" value="WH-like_DNA-bd_sf"/>
</dbReference>
<feature type="compositionally biased region" description="Pro residues" evidence="8">
    <location>
        <begin position="354"/>
        <end position="365"/>
    </location>
</feature>
<keyword evidence="11" id="KW-1185">Reference proteome</keyword>
<dbReference type="Pfam" id="PF00447">
    <property type="entry name" value="HSF_DNA-bind"/>
    <property type="match status" value="1"/>
</dbReference>
<dbReference type="STRING" id="109895.A0A507EAL5"/>
<evidence type="ECO:0000256" key="5">
    <source>
        <dbReference type="ARBA" id="ARBA00023163"/>
    </source>
</evidence>
<feature type="domain" description="HSF-type DNA-binding" evidence="9">
    <location>
        <begin position="57"/>
        <end position="160"/>
    </location>
</feature>
<reference evidence="10 11" key="1">
    <citation type="journal article" date="2019" name="Sci. Rep.">
        <title>Comparative genomics of chytrid fungi reveal insights into the obligate biotrophic and pathogenic lifestyle of Synchytrium endobioticum.</title>
        <authorList>
            <person name="van de Vossenberg B.T.L.H."/>
            <person name="Warris S."/>
            <person name="Nguyen H.D.T."/>
            <person name="van Gent-Pelzer M.P.E."/>
            <person name="Joly D.L."/>
            <person name="van de Geest H.C."/>
            <person name="Bonants P.J.M."/>
            <person name="Smith D.S."/>
            <person name="Levesque C.A."/>
            <person name="van der Lee T.A.J."/>
        </authorList>
    </citation>
    <scope>NUCLEOTIDE SEQUENCE [LARGE SCALE GENOMIC DNA]</scope>
    <source>
        <strain evidence="10 11">CBS 809.83</strain>
    </source>
</reference>
<evidence type="ECO:0000256" key="1">
    <source>
        <dbReference type="ARBA" id="ARBA00004123"/>
    </source>
</evidence>
<protein>
    <recommendedName>
        <fullName evidence="9">HSF-type DNA-binding domain-containing protein</fullName>
    </recommendedName>
</protein>
<dbReference type="PANTHER" id="PTHR10015:SF427">
    <property type="entry name" value="HEAT SHOCK FACTOR PROTEIN"/>
    <property type="match status" value="1"/>
</dbReference>
<dbReference type="Gene3D" id="1.10.10.10">
    <property type="entry name" value="Winged helix-like DNA-binding domain superfamily/Winged helix DNA-binding domain"/>
    <property type="match status" value="1"/>
</dbReference>
<dbReference type="SMART" id="SM00415">
    <property type="entry name" value="HSF"/>
    <property type="match status" value="1"/>
</dbReference>
<gene>
    <name evidence="10" type="ORF">PhCBS80983_g02018</name>
</gene>
<keyword evidence="5" id="KW-0804">Transcription</keyword>